<dbReference type="OrthoDB" id="8759387at2"/>
<organism evidence="2 3">
    <name type="scientific">Massilia horti</name>
    <dbReference type="NCBI Taxonomy" id="2562153"/>
    <lineage>
        <taxon>Bacteria</taxon>
        <taxon>Pseudomonadati</taxon>
        <taxon>Pseudomonadota</taxon>
        <taxon>Betaproteobacteria</taxon>
        <taxon>Burkholderiales</taxon>
        <taxon>Oxalobacteraceae</taxon>
        <taxon>Telluria group</taxon>
        <taxon>Massilia</taxon>
    </lineage>
</organism>
<accession>A0A4Y9SRM0</accession>
<dbReference type="Proteomes" id="UP000297258">
    <property type="component" value="Unassembled WGS sequence"/>
</dbReference>
<name>A0A4Y9SRM0_9BURK</name>
<proteinExistence type="predicted"/>
<keyword evidence="1" id="KW-0812">Transmembrane</keyword>
<comment type="caution">
    <text evidence="2">The sequence shown here is derived from an EMBL/GenBank/DDBJ whole genome shotgun (WGS) entry which is preliminary data.</text>
</comment>
<keyword evidence="3" id="KW-1185">Reference proteome</keyword>
<evidence type="ECO:0000313" key="2">
    <source>
        <dbReference type="EMBL" id="TFW29098.1"/>
    </source>
</evidence>
<evidence type="ECO:0000313" key="3">
    <source>
        <dbReference type="Proteomes" id="UP000297258"/>
    </source>
</evidence>
<gene>
    <name evidence="2" type="ORF">E4O92_19530</name>
</gene>
<evidence type="ECO:0000256" key="1">
    <source>
        <dbReference type="SAM" id="Phobius"/>
    </source>
</evidence>
<reference evidence="2 3" key="1">
    <citation type="submission" date="2019-03" db="EMBL/GenBank/DDBJ databases">
        <title>Draft genome of Massilia hortus sp. nov., a novel bacterial species of the Oxalobacteraceae family.</title>
        <authorList>
            <person name="Peta V."/>
            <person name="Raths R."/>
            <person name="Bucking H."/>
        </authorList>
    </citation>
    <scope>NUCLEOTIDE SEQUENCE [LARGE SCALE GENOMIC DNA]</scope>
    <source>
        <strain evidence="2 3">ONC3</strain>
    </source>
</reference>
<dbReference type="RefSeq" id="WP_135191332.1">
    <property type="nucleotide sequence ID" value="NZ_SPUM01000130.1"/>
</dbReference>
<feature type="transmembrane region" description="Helical" evidence="1">
    <location>
        <begin position="21"/>
        <end position="40"/>
    </location>
</feature>
<protein>
    <submittedName>
        <fullName evidence="2">Uncharacterized protein</fullName>
    </submittedName>
</protein>
<sequence>MKISRYLKRIIAGDKVVANGAQAVRSVIAWLFIALVALFLTHPGGEPPSIYDKPLPMPPGLESAPGLVP</sequence>
<dbReference type="AlphaFoldDB" id="A0A4Y9SRM0"/>
<dbReference type="EMBL" id="SPUM01000130">
    <property type="protein sequence ID" value="TFW29098.1"/>
    <property type="molecule type" value="Genomic_DNA"/>
</dbReference>
<keyword evidence="1" id="KW-0472">Membrane</keyword>
<keyword evidence="1" id="KW-1133">Transmembrane helix</keyword>